<gene>
    <name evidence="2" type="ORF">L195_g048887</name>
</gene>
<feature type="region of interest" description="Disordered" evidence="1">
    <location>
        <begin position="24"/>
        <end position="61"/>
    </location>
</feature>
<evidence type="ECO:0000256" key="1">
    <source>
        <dbReference type="SAM" id="MobiDB-lite"/>
    </source>
</evidence>
<evidence type="ECO:0000313" key="2">
    <source>
        <dbReference type="EMBL" id="PNX55260.1"/>
    </source>
</evidence>
<protein>
    <submittedName>
        <fullName evidence="2">Uncharacterized protein</fullName>
    </submittedName>
</protein>
<sequence length="61" mass="6861">STIVVRAAKMGSLNELLAISDRVEETRENRTSDLKRSTLPGLKPIPMHQPKWVKKQYSSPA</sequence>
<feature type="compositionally biased region" description="Basic and acidic residues" evidence="1">
    <location>
        <begin position="24"/>
        <end position="36"/>
    </location>
</feature>
<reference evidence="2 3" key="2">
    <citation type="journal article" date="2017" name="Front. Plant Sci.">
        <title>Gene Classification and Mining of Molecular Markers Useful in Red Clover (Trifolium pratense) Breeding.</title>
        <authorList>
            <person name="Istvanek J."/>
            <person name="Dluhosova J."/>
            <person name="Dluhos P."/>
            <person name="Patkova L."/>
            <person name="Nedelnik J."/>
            <person name="Repkova J."/>
        </authorList>
    </citation>
    <scope>NUCLEOTIDE SEQUENCE [LARGE SCALE GENOMIC DNA]</scope>
    <source>
        <strain evidence="3">cv. Tatra</strain>
        <tissue evidence="2">Young leaves</tissue>
    </source>
</reference>
<evidence type="ECO:0000313" key="3">
    <source>
        <dbReference type="Proteomes" id="UP000236291"/>
    </source>
</evidence>
<name>A0A2K3JMK9_TRIPR</name>
<organism evidence="2 3">
    <name type="scientific">Trifolium pratense</name>
    <name type="common">Red clover</name>
    <dbReference type="NCBI Taxonomy" id="57577"/>
    <lineage>
        <taxon>Eukaryota</taxon>
        <taxon>Viridiplantae</taxon>
        <taxon>Streptophyta</taxon>
        <taxon>Embryophyta</taxon>
        <taxon>Tracheophyta</taxon>
        <taxon>Spermatophyta</taxon>
        <taxon>Magnoliopsida</taxon>
        <taxon>eudicotyledons</taxon>
        <taxon>Gunneridae</taxon>
        <taxon>Pentapetalae</taxon>
        <taxon>rosids</taxon>
        <taxon>fabids</taxon>
        <taxon>Fabales</taxon>
        <taxon>Fabaceae</taxon>
        <taxon>Papilionoideae</taxon>
        <taxon>50 kb inversion clade</taxon>
        <taxon>NPAAA clade</taxon>
        <taxon>Hologalegina</taxon>
        <taxon>IRL clade</taxon>
        <taxon>Trifolieae</taxon>
        <taxon>Trifolium</taxon>
    </lineage>
</organism>
<dbReference type="AlphaFoldDB" id="A0A2K3JMK9"/>
<accession>A0A2K3JMK9</accession>
<feature type="non-terminal residue" evidence="2">
    <location>
        <position position="1"/>
    </location>
</feature>
<reference evidence="2 3" key="1">
    <citation type="journal article" date="2014" name="Am. J. Bot.">
        <title>Genome assembly and annotation for red clover (Trifolium pratense; Fabaceae).</title>
        <authorList>
            <person name="Istvanek J."/>
            <person name="Jaros M."/>
            <person name="Krenek A."/>
            <person name="Repkova J."/>
        </authorList>
    </citation>
    <scope>NUCLEOTIDE SEQUENCE [LARGE SCALE GENOMIC DNA]</scope>
    <source>
        <strain evidence="3">cv. Tatra</strain>
        <tissue evidence="2">Young leaves</tissue>
    </source>
</reference>
<proteinExistence type="predicted"/>
<comment type="caution">
    <text evidence="2">The sequence shown here is derived from an EMBL/GenBank/DDBJ whole genome shotgun (WGS) entry which is preliminary data.</text>
</comment>
<dbReference type="EMBL" id="ASHM01070870">
    <property type="protein sequence ID" value="PNX55260.1"/>
    <property type="molecule type" value="Genomic_DNA"/>
</dbReference>
<dbReference type="Proteomes" id="UP000236291">
    <property type="component" value="Unassembled WGS sequence"/>
</dbReference>